<reference evidence="1 2" key="1">
    <citation type="submission" date="2020-10" db="EMBL/GenBank/DDBJ databases">
        <title>Complete genome of Cruoricapor ignavus strain M1214 isolated from the blood culture of a febrile patient.</title>
        <authorList>
            <person name="Guglielmino C.J.D."/>
        </authorList>
    </citation>
    <scope>NUCLEOTIDE SEQUENCE [LARGE SCALE GENOMIC DNA]</scope>
    <source>
        <strain evidence="1 2">M1214</strain>
    </source>
</reference>
<sequence length="45" mass="5024">MIEIRSPKESGFFISAENSAQWPNLKKMPTASAKAQSFSSEKSLY</sequence>
<dbReference type="RefSeq" id="WP_193439178.1">
    <property type="nucleotide sequence ID" value="NZ_CP063145.1"/>
</dbReference>
<dbReference type="KEGG" id="civ:IMZ16_05315"/>
<dbReference type="EMBL" id="CP063145">
    <property type="protein sequence ID" value="QOR72969.1"/>
    <property type="molecule type" value="Genomic_DNA"/>
</dbReference>
<protein>
    <submittedName>
        <fullName evidence="1">Uncharacterized protein</fullName>
    </submittedName>
</protein>
<evidence type="ECO:0000313" key="1">
    <source>
        <dbReference type="EMBL" id="QOR72969.1"/>
    </source>
</evidence>
<gene>
    <name evidence="1" type="ORF">IMZ16_05315</name>
</gene>
<name>A0A7M1SZI6_9FLAO</name>
<dbReference type="Proteomes" id="UP000593605">
    <property type="component" value="Chromosome"/>
</dbReference>
<proteinExistence type="predicted"/>
<evidence type="ECO:0000313" key="2">
    <source>
        <dbReference type="Proteomes" id="UP000593605"/>
    </source>
</evidence>
<dbReference type="AlphaFoldDB" id="A0A7M1SZI6"/>
<organism evidence="1 2">
    <name type="scientific">Cruoricaptor ignavus</name>
    <dbReference type="NCBI Taxonomy" id="1118202"/>
    <lineage>
        <taxon>Bacteria</taxon>
        <taxon>Pseudomonadati</taxon>
        <taxon>Bacteroidota</taxon>
        <taxon>Flavobacteriia</taxon>
        <taxon>Flavobacteriales</taxon>
        <taxon>Weeksellaceae</taxon>
        <taxon>Cruoricaptor</taxon>
    </lineage>
</organism>
<accession>A0A7M1SZI6</accession>